<reference evidence="1" key="1">
    <citation type="journal article" date="2020" name="Nature">
        <title>Giant virus diversity and host interactions through global metagenomics.</title>
        <authorList>
            <person name="Schulz F."/>
            <person name="Roux S."/>
            <person name="Paez-Espino D."/>
            <person name="Jungbluth S."/>
            <person name="Walsh D.A."/>
            <person name="Denef V.J."/>
            <person name="McMahon K.D."/>
            <person name="Konstantinidis K.T."/>
            <person name="Eloe-Fadrosh E.A."/>
            <person name="Kyrpides N.C."/>
            <person name="Woyke T."/>
        </authorList>
    </citation>
    <scope>NUCLEOTIDE SEQUENCE</scope>
    <source>
        <strain evidence="1">GVMAG-S-1038524-41</strain>
    </source>
</reference>
<dbReference type="AlphaFoldDB" id="A0A6C0JMC2"/>
<organism evidence="1">
    <name type="scientific">viral metagenome</name>
    <dbReference type="NCBI Taxonomy" id="1070528"/>
    <lineage>
        <taxon>unclassified sequences</taxon>
        <taxon>metagenomes</taxon>
        <taxon>organismal metagenomes</taxon>
    </lineage>
</organism>
<dbReference type="EMBL" id="MN740669">
    <property type="protein sequence ID" value="QHU06915.1"/>
    <property type="molecule type" value="Genomic_DNA"/>
</dbReference>
<accession>A0A6C0JMC2</accession>
<protein>
    <submittedName>
        <fullName evidence="1">Uncharacterized protein</fullName>
    </submittedName>
</protein>
<evidence type="ECO:0000313" key="1">
    <source>
        <dbReference type="EMBL" id="QHU06915.1"/>
    </source>
</evidence>
<proteinExistence type="predicted"/>
<name>A0A6C0JMC2_9ZZZZ</name>
<sequence length="48" mass="4419">MTLTEGIAGGGAHVCTTVAAAGGGGLNCVDGNQGGTANFAAGDLVLNN</sequence>